<feature type="chain" id="PRO_5047491136" evidence="2">
    <location>
        <begin position="27"/>
        <end position="166"/>
    </location>
</feature>
<name>A0ABT4JVH0_9GAMM</name>
<comment type="similarity">
    <text evidence="1">Belongs to the RutC family.</text>
</comment>
<feature type="signal peptide" evidence="2">
    <location>
        <begin position="1"/>
        <end position="26"/>
    </location>
</feature>
<organism evidence="3 4">
    <name type="scientific">Marinomonas phaeophyticola</name>
    <dbReference type="NCBI Taxonomy" id="3004091"/>
    <lineage>
        <taxon>Bacteria</taxon>
        <taxon>Pseudomonadati</taxon>
        <taxon>Pseudomonadota</taxon>
        <taxon>Gammaproteobacteria</taxon>
        <taxon>Oceanospirillales</taxon>
        <taxon>Oceanospirillaceae</taxon>
        <taxon>Marinomonas</taxon>
    </lineage>
</organism>
<evidence type="ECO:0000313" key="3">
    <source>
        <dbReference type="EMBL" id="MCZ2722216.1"/>
    </source>
</evidence>
<dbReference type="RefSeq" id="WP_269125673.1">
    <property type="nucleotide sequence ID" value="NZ_JAPUBN010000017.1"/>
</dbReference>
<dbReference type="InterPro" id="IPR006175">
    <property type="entry name" value="YjgF/YER057c/UK114"/>
</dbReference>
<protein>
    <submittedName>
        <fullName evidence="3">RidA family protein</fullName>
    </submittedName>
</protein>
<reference evidence="3" key="1">
    <citation type="submission" date="2022-12" db="EMBL/GenBank/DDBJ databases">
        <title>Marinomonas 15G1-11 sp. nov, isolated from marine algae.</title>
        <authorList>
            <person name="Butt M."/>
            <person name="Choi D.G."/>
            <person name="Kim J.M."/>
            <person name="Lee J.K."/>
            <person name="Baek J.H."/>
            <person name="Jeon C.O."/>
        </authorList>
    </citation>
    <scope>NUCLEOTIDE SEQUENCE</scope>
    <source>
        <strain evidence="3">15G1-11</strain>
    </source>
</reference>
<keyword evidence="2" id="KW-0732">Signal</keyword>
<dbReference type="EMBL" id="JAPUBN010000017">
    <property type="protein sequence ID" value="MCZ2722216.1"/>
    <property type="molecule type" value="Genomic_DNA"/>
</dbReference>
<dbReference type="PANTHER" id="PTHR11803:SF58">
    <property type="entry name" value="PROTEIN HMF1-RELATED"/>
    <property type="match status" value="1"/>
</dbReference>
<dbReference type="CDD" id="cd00448">
    <property type="entry name" value="YjgF_YER057c_UK114_family"/>
    <property type="match status" value="1"/>
</dbReference>
<dbReference type="Pfam" id="PF01042">
    <property type="entry name" value="Ribonuc_L-PSP"/>
    <property type="match status" value="1"/>
</dbReference>
<accession>A0ABT4JVH0</accession>
<gene>
    <name evidence="3" type="ORF">O1D97_11345</name>
</gene>
<dbReference type="PANTHER" id="PTHR11803">
    <property type="entry name" value="2-IMINOBUTANOATE/2-IMINOPROPANOATE DEAMINASE RIDA"/>
    <property type="match status" value="1"/>
</dbReference>
<dbReference type="InterPro" id="IPR035959">
    <property type="entry name" value="RutC-like_sf"/>
</dbReference>
<evidence type="ECO:0000313" key="4">
    <source>
        <dbReference type="Proteomes" id="UP001149719"/>
    </source>
</evidence>
<sequence length="166" mass="18009">MLSKASKIVISSLISLSPIFIGQANAESIEPVYTNGKISLPFSPAIKLNNGMLFLSGQIPYTKEGGIPDYAVDGVDDMADQTEIVMENLKKVLKTSGYSFNDVVKVSVFMSDIKNYNAFNDVYATYWGQDGLYPAREAIEVGALPGGEPSKEVLVEVSLIAFKEVN</sequence>
<keyword evidence="4" id="KW-1185">Reference proteome</keyword>
<dbReference type="Proteomes" id="UP001149719">
    <property type="component" value="Unassembled WGS sequence"/>
</dbReference>
<evidence type="ECO:0000256" key="1">
    <source>
        <dbReference type="ARBA" id="ARBA00010552"/>
    </source>
</evidence>
<dbReference type="SUPFAM" id="SSF55298">
    <property type="entry name" value="YjgF-like"/>
    <property type="match status" value="1"/>
</dbReference>
<comment type="caution">
    <text evidence="3">The sequence shown here is derived from an EMBL/GenBank/DDBJ whole genome shotgun (WGS) entry which is preliminary data.</text>
</comment>
<evidence type="ECO:0000256" key="2">
    <source>
        <dbReference type="SAM" id="SignalP"/>
    </source>
</evidence>
<proteinExistence type="inferred from homology"/>
<dbReference type="Gene3D" id="3.30.1330.40">
    <property type="entry name" value="RutC-like"/>
    <property type="match status" value="1"/>
</dbReference>